<dbReference type="Proteomes" id="UP000249458">
    <property type="component" value="Unassembled WGS sequence"/>
</dbReference>
<dbReference type="RefSeq" id="WP_112219404.1">
    <property type="nucleotide sequence ID" value="NZ_MVJN01000005.1"/>
</dbReference>
<comment type="caution">
    <text evidence="1">The sequence shown here is derived from an EMBL/GenBank/DDBJ whole genome shotgun (WGS) entry which is preliminary data.</text>
</comment>
<evidence type="ECO:0008006" key="3">
    <source>
        <dbReference type="Google" id="ProtNLM"/>
    </source>
</evidence>
<name>A0A364LJG4_9GAMM</name>
<gene>
    <name evidence="1" type="ORF">B1207_07695</name>
</gene>
<organism evidence="1 2">
    <name type="scientific">Legionella quinlivanii</name>
    <dbReference type="NCBI Taxonomy" id="45073"/>
    <lineage>
        <taxon>Bacteria</taxon>
        <taxon>Pseudomonadati</taxon>
        <taxon>Pseudomonadota</taxon>
        <taxon>Gammaproteobacteria</taxon>
        <taxon>Legionellales</taxon>
        <taxon>Legionellaceae</taxon>
        <taxon>Legionella</taxon>
    </lineage>
</organism>
<evidence type="ECO:0000313" key="1">
    <source>
        <dbReference type="EMBL" id="RAP36677.1"/>
    </source>
</evidence>
<dbReference type="AlphaFoldDB" id="A0A364LJG4"/>
<dbReference type="Pfam" id="PF12694">
    <property type="entry name" value="cpYpsA"/>
    <property type="match status" value="1"/>
</dbReference>
<protein>
    <recommendedName>
        <fullName evidence="3">Molybdenum carrier</fullName>
    </recommendedName>
</protein>
<dbReference type="Gene3D" id="3.40.50.450">
    <property type="match status" value="1"/>
</dbReference>
<accession>A0A364LJG4</accession>
<reference evidence="1 2" key="1">
    <citation type="submission" date="2017-02" db="EMBL/GenBank/DDBJ databases">
        <title>Legionella quilivanii strain from human: case report and whole genome sequencing analysis.</title>
        <authorList>
            <person name="Lalancette C."/>
            <person name="Leduc J.-M."/>
            <person name="Levesque S."/>
            <person name="Fournier E."/>
            <person name="Saoud J."/>
            <person name="Faucher S.P."/>
            <person name="Bernard K."/>
            <person name="Martineau C."/>
            <person name="Longtin J."/>
        </authorList>
    </citation>
    <scope>NUCLEOTIDE SEQUENCE [LARGE SCALE GENOMIC DNA]</scope>
    <source>
        <strain evidence="1 2">ID143958</strain>
    </source>
</reference>
<sequence>MIEKIVSGGQTGVDQAALLTASEVGLEVGGWCPKGGLDADGICILDKYPQMKQATTENPDERTKLNIRDSDATLIIVPSWPLPANIKDGTNLTVEDAKRQEKPYFIFDLSNKEEDTELFQEWLKTHSITILNVGGPRESNSPGIFEESCKLLEELLSIANRPSLTL</sequence>
<proteinExistence type="predicted"/>
<dbReference type="EMBL" id="MVJN01000005">
    <property type="protein sequence ID" value="RAP36677.1"/>
    <property type="molecule type" value="Genomic_DNA"/>
</dbReference>
<evidence type="ECO:0000313" key="2">
    <source>
        <dbReference type="Proteomes" id="UP000249458"/>
    </source>
</evidence>
<dbReference type="InterPro" id="IPR024755">
    <property type="entry name" value="cpYpsA"/>
</dbReference>